<keyword evidence="2" id="KW-1185">Reference proteome</keyword>
<evidence type="ECO:0000313" key="1">
    <source>
        <dbReference type="EMBL" id="SDP24694.1"/>
    </source>
</evidence>
<dbReference type="AlphaFoldDB" id="A0A1H0R5B2"/>
<dbReference type="OrthoDB" id="4868946at2"/>
<name>A0A1H0R5B2_9MICO</name>
<dbReference type="RefSeq" id="WP_091784351.1">
    <property type="nucleotide sequence ID" value="NZ_LT629711.1"/>
</dbReference>
<dbReference type="EMBL" id="LT629711">
    <property type="protein sequence ID" value="SDP24694.1"/>
    <property type="molecule type" value="Genomic_DNA"/>
</dbReference>
<protein>
    <submittedName>
        <fullName evidence="1">Uncharacterized protein</fullName>
    </submittedName>
</protein>
<dbReference type="Proteomes" id="UP000199077">
    <property type="component" value="Chromosome I"/>
</dbReference>
<sequence length="175" mass="18071">MSAVTGDPASCSHLGGTLRQLATTLRVADRRRRGPDGLVHPADQGVTALPVRVRRRVDALGAATAVAASEVDRVGAALQSHAADLAEAVADGRRIEARATRAGLRVDDDGVVTTAWGVSGVADGAASAQQLAAREHLQAELDALASLVATRRRRLAATLRESQAVLAAHAGALRR</sequence>
<accession>A0A1H0R5B2</accession>
<dbReference type="STRING" id="443156.SAMN04489867_1848"/>
<proteinExistence type="predicted"/>
<organism evidence="1 2">
    <name type="scientific">Pedococcus dokdonensis</name>
    <dbReference type="NCBI Taxonomy" id="443156"/>
    <lineage>
        <taxon>Bacteria</taxon>
        <taxon>Bacillati</taxon>
        <taxon>Actinomycetota</taxon>
        <taxon>Actinomycetes</taxon>
        <taxon>Micrococcales</taxon>
        <taxon>Intrasporangiaceae</taxon>
        <taxon>Pedococcus</taxon>
    </lineage>
</organism>
<gene>
    <name evidence="1" type="ORF">SAMN04489867_1848</name>
</gene>
<evidence type="ECO:0000313" key="2">
    <source>
        <dbReference type="Proteomes" id="UP000199077"/>
    </source>
</evidence>
<reference evidence="2" key="1">
    <citation type="submission" date="2016-10" db="EMBL/GenBank/DDBJ databases">
        <authorList>
            <person name="Varghese N."/>
            <person name="Submissions S."/>
        </authorList>
    </citation>
    <scope>NUCLEOTIDE SEQUENCE [LARGE SCALE GENOMIC DNA]</scope>
    <source>
        <strain evidence="2">DSM 22329</strain>
    </source>
</reference>